<dbReference type="InterPro" id="IPR036388">
    <property type="entry name" value="WH-like_DNA-bd_sf"/>
</dbReference>
<dbReference type="RefSeq" id="WP_307277299.1">
    <property type="nucleotide sequence ID" value="NZ_JAUSVX010000009.1"/>
</dbReference>
<dbReference type="SMART" id="SM00345">
    <property type="entry name" value="HTH_GNTR"/>
    <property type="match status" value="1"/>
</dbReference>
<feature type="domain" description="HTH gntR-type" evidence="4">
    <location>
        <begin position="11"/>
        <end position="79"/>
    </location>
</feature>
<dbReference type="SMART" id="SM00895">
    <property type="entry name" value="FCD"/>
    <property type="match status" value="1"/>
</dbReference>
<name>A0ABU0JBN9_9HYPH</name>
<dbReference type="Gene3D" id="1.10.10.10">
    <property type="entry name" value="Winged helix-like DNA-binding domain superfamily/Winged helix DNA-binding domain"/>
    <property type="match status" value="1"/>
</dbReference>
<dbReference type="InterPro" id="IPR008920">
    <property type="entry name" value="TF_FadR/GntR_C"/>
</dbReference>
<reference evidence="5 6" key="1">
    <citation type="submission" date="2023-07" db="EMBL/GenBank/DDBJ databases">
        <title>Genomic Encyclopedia of Type Strains, Phase IV (KMG-IV): sequencing the most valuable type-strain genomes for metagenomic binning, comparative biology and taxonomic classification.</title>
        <authorList>
            <person name="Goeker M."/>
        </authorList>
    </citation>
    <scope>NUCLEOTIDE SEQUENCE [LARGE SCALE GENOMIC DNA]</scope>
    <source>
        <strain evidence="5 6">DSM 19619</strain>
    </source>
</reference>
<dbReference type="PANTHER" id="PTHR43537:SF5">
    <property type="entry name" value="UXU OPERON TRANSCRIPTIONAL REGULATOR"/>
    <property type="match status" value="1"/>
</dbReference>
<keyword evidence="6" id="KW-1185">Reference proteome</keyword>
<comment type="caution">
    <text evidence="5">The sequence shown here is derived from an EMBL/GenBank/DDBJ whole genome shotgun (WGS) entry which is preliminary data.</text>
</comment>
<evidence type="ECO:0000259" key="4">
    <source>
        <dbReference type="PROSITE" id="PS50949"/>
    </source>
</evidence>
<evidence type="ECO:0000256" key="3">
    <source>
        <dbReference type="ARBA" id="ARBA00023163"/>
    </source>
</evidence>
<gene>
    <name evidence="5" type="ORF">QO011_004725</name>
</gene>
<organism evidence="5 6">
    <name type="scientific">Labrys wisconsinensis</name>
    <dbReference type="NCBI Taxonomy" id="425677"/>
    <lineage>
        <taxon>Bacteria</taxon>
        <taxon>Pseudomonadati</taxon>
        <taxon>Pseudomonadota</taxon>
        <taxon>Alphaproteobacteria</taxon>
        <taxon>Hyphomicrobiales</taxon>
        <taxon>Xanthobacteraceae</taxon>
        <taxon>Labrys</taxon>
    </lineage>
</organism>
<dbReference type="Gene3D" id="1.20.120.530">
    <property type="entry name" value="GntR ligand-binding domain-like"/>
    <property type="match status" value="1"/>
</dbReference>
<dbReference type="SUPFAM" id="SSF46785">
    <property type="entry name" value="Winged helix' DNA-binding domain"/>
    <property type="match status" value="1"/>
</dbReference>
<evidence type="ECO:0000256" key="2">
    <source>
        <dbReference type="ARBA" id="ARBA00023125"/>
    </source>
</evidence>
<keyword evidence="2 5" id="KW-0238">DNA-binding</keyword>
<dbReference type="CDD" id="cd07377">
    <property type="entry name" value="WHTH_GntR"/>
    <property type="match status" value="1"/>
</dbReference>
<dbReference type="GO" id="GO:0003677">
    <property type="term" value="F:DNA binding"/>
    <property type="evidence" value="ECO:0007669"/>
    <property type="project" value="UniProtKB-KW"/>
</dbReference>
<dbReference type="InterPro" id="IPR036390">
    <property type="entry name" value="WH_DNA-bd_sf"/>
</dbReference>
<dbReference type="PANTHER" id="PTHR43537">
    <property type="entry name" value="TRANSCRIPTIONAL REGULATOR, GNTR FAMILY"/>
    <property type="match status" value="1"/>
</dbReference>
<dbReference type="SUPFAM" id="SSF48008">
    <property type="entry name" value="GntR ligand-binding domain-like"/>
    <property type="match status" value="1"/>
</dbReference>
<dbReference type="Proteomes" id="UP001242480">
    <property type="component" value="Unassembled WGS sequence"/>
</dbReference>
<proteinExistence type="predicted"/>
<evidence type="ECO:0000313" key="5">
    <source>
        <dbReference type="EMBL" id="MDQ0471700.1"/>
    </source>
</evidence>
<evidence type="ECO:0000256" key="1">
    <source>
        <dbReference type="ARBA" id="ARBA00023015"/>
    </source>
</evidence>
<dbReference type="InterPro" id="IPR011711">
    <property type="entry name" value="GntR_C"/>
</dbReference>
<dbReference type="Pfam" id="PF00392">
    <property type="entry name" value="GntR"/>
    <property type="match status" value="1"/>
</dbReference>
<evidence type="ECO:0000313" key="6">
    <source>
        <dbReference type="Proteomes" id="UP001242480"/>
    </source>
</evidence>
<dbReference type="InterPro" id="IPR000524">
    <property type="entry name" value="Tscrpt_reg_HTH_GntR"/>
</dbReference>
<keyword evidence="1" id="KW-0805">Transcription regulation</keyword>
<dbReference type="PRINTS" id="PR00035">
    <property type="entry name" value="HTHGNTR"/>
</dbReference>
<dbReference type="PROSITE" id="PS50949">
    <property type="entry name" value="HTH_GNTR"/>
    <property type="match status" value="1"/>
</dbReference>
<sequence length="230" mass="25964">MPTIKRLDRPPLLHVSVQESLKAYIDEAQLKPGAALPPEGELAQRLGVSRNSVREAIKALESVGIIETRRGIGVFVRDFSFDPLLDHLPYGLGRELRDVGDVLQIRCTLEFGLIADCVTAIGEADLAALRLTLDAMRAKAERGEAFPEEDQQFHRLLFRCLGNRVLDRLIEIFWVAFHKASGFFSLGNPDPIATWRDHEEIYDAVVARDAVRARDRLERHYRGIRSVLAR</sequence>
<protein>
    <submittedName>
        <fullName evidence="5">DNA-binding FadR family transcriptional regulator</fullName>
    </submittedName>
</protein>
<accession>A0ABU0JBN9</accession>
<dbReference type="EMBL" id="JAUSVX010000009">
    <property type="protein sequence ID" value="MDQ0471700.1"/>
    <property type="molecule type" value="Genomic_DNA"/>
</dbReference>
<dbReference type="Pfam" id="PF07729">
    <property type="entry name" value="FCD"/>
    <property type="match status" value="1"/>
</dbReference>
<keyword evidence="3" id="KW-0804">Transcription</keyword>